<dbReference type="AlphaFoldDB" id="K1S0V2"/>
<reference evidence="1" key="1">
    <citation type="journal article" date="2012" name="Nature">
        <title>The oyster genome reveals stress adaptation and complexity of shell formation.</title>
        <authorList>
            <person name="Zhang G."/>
            <person name="Fang X."/>
            <person name="Guo X."/>
            <person name="Li L."/>
            <person name="Luo R."/>
            <person name="Xu F."/>
            <person name="Yang P."/>
            <person name="Zhang L."/>
            <person name="Wang X."/>
            <person name="Qi H."/>
            <person name="Xiong Z."/>
            <person name="Que H."/>
            <person name="Xie Y."/>
            <person name="Holland P.W."/>
            <person name="Paps J."/>
            <person name="Zhu Y."/>
            <person name="Wu F."/>
            <person name="Chen Y."/>
            <person name="Wang J."/>
            <person name="Peng C."/>
            <person name="Meng J."/>
            <person name="Yang L."/>
            <person name="Liu J."/>
            <person name="Wen B."/>
            <person name="Zhang N."/>
            <person name="Huang Z."/>
            <person name="Zhu Q."/>
            <person name="Feng Y."/>
            <person name="Mount A."/>
            <person name="Hedgecock D."/>
            <person name="Xu Z."/>
            <person name="Liu Y."/>
            <person name="Domazet-Loso T."/>
            <person name="Du Y."/>
            <person name="Sun X."/>
            <person name="Zhang S."/>
            <person name="Liu B."/>
            <person name="Cheng P."/>
            <person name="Jiang X."/>
            <person name="Li J."/>
            <person name="Fan D."/>
            <person name="Wang W."/>
            <person name="Fu W."/>
            <person name="Wang T."/>
            <person name="Wang B."/>
            <person name="Zhang J."/>
            <person name="Peng Z."/>
            <person name="Li Y."/>
            <person name="Li N."/>
            <person name="Wang J."/>
            <person name="Chen M."/>
            <person name="He Y."/>
            <person name="Tan F."/>
            <person name="Song X."/>
            <person name="Zheng Q."/>
            <person name="Huang R."/>
            <person name="Yang H."/>
            <person name="Du X."/>
            <person name="Chen L."/>
            <person name="Yang M."/>
            <person name="Gaffney P.M."/>
            <person name="Wang S."/>
            <person name="Luo L."/>
            <person name="She Z."/>
            <person name="Ming Y."/>
            <person name="Huang W."/>
            <person name="Zhang S."/>
            <person name="Huang B."/>
            <person name="Zhang Y."/>
            <person name="Qu T."/>
            <person name="Ni P."/>
            <person name="Miao G."/>
            <person name="Wang J."/>
            <person name="Wang Q."/>
            <person name="Steinberg C.E."/>
            <person name="Wang H."/>
            <person name="Li N."/>
            <person name="Qian L."/>
            <person name="Zhang G."/>
            <person name="Li Y."/>
            <person name="Yang H."/>
            <person name="Liu X."/>
            <person name="Wang J."/>
            <person name="Yin Y."/>
            <person name="Wang J."/>
        </authorList>
    </citation>
    <scope>NUCLEOTIDE SEQUENCE [LARGE SCALE GENOMIC DNA]</scope>
    <source>
        <strain evidence="1">05x7-T-G4-1.051#20</strain>
    </source>
</reference>
<dbReference type="EMBL" id="JH816408">
    <property type="protein sequence ID" value="EKC40871.1"/>
    <property type="molecule type" value="Genomic_DNA"/>
</dbReference>
<gene>
    <name evidence="1" type="ORF">CGI_10014902</name>
</gene>
<organism evidence="1">
    <name type="scientific">Magallana gigas</name>
    <name type="common">Pacific oyster</name>
    <name type="synonym">Crassostrea gigas</name>
    <dbReference type="NCBI Taxonomy" id="29159"/>
    <lineage>
        <taxon>Eukaryota</taxon>
        <taxon>Metazoa</taxon>
        <taxon>Spiralia</taxon>
        <taxon>Lophotrochozoa</taxon>
        <taxon>Mollusca</taxon>
        <taxon>Bivalvia</taxon>
        <taxon>Autobranchia</taxon>
        <taxon>Pteriomorphia</taxon>
        <taxon>Ostreida</taxon>
        <taxon>Ostreoidea</taxon>
        <taxon>Ostreidae</taxon>
        <taxon>Magallana</taxon>
    </lineage>
</organism>
<dbReference type="InParanoid" id="K1S0V2"/>
<dbReference type="HOGENOM" id="CLU_2040298_0_0_1"/>
<proteinExistence type="predicted"/>
<sequence>MLDLRLGVETGSRKINYNENITDHEYARSSGSAIEMDHDYMKQISLSNDSERHHGYIFNIDNLDFLLQVRNMTQDHQNQSNHYVQLMAIKDRVYCEDLIDDRPMGNLLNVPNADFLPNGED</sequence>
<accession>K1S0V2</accession>
<protein>
    <submittedName>
        <fullName evidence="1">Uncharacterized protein</fullName>
    </submittedName>
</protein>
<name>K1S0V2_MAGGI</name>
<evidence type="ECO:0000313" key="1">
    <source>
        <dbReference type="EMBL" id="EKC40871.1"/>
    </source>
</evidence>